<feature type="chain" id="PRO_5006601246" evidence="1">
    <location>
        <begin position="21"/>
        <end position="264"/>
    </location>
</feature>
<dbReference type="PATRIC" id="fig|161398.10.peg.4009"/>
<evidence type="ECO:0000313" key="3">
    <source>
        <dbReference type="Proteomes" id="UP000061457"/>
    </source>
</evidence>
<keyword evidence="1" id="KW-0732">Signal</keyword>
<dbReference type="Proteomes" id="UP000061457">
    <property type="component" value="Chromosome II"/>
</dbReference>
<proteinExistence type="predicted"/>
<dbReference type="AlphaFoldDB" id="A0A0S2K7X4"/>
<organism evidence="2 3">
    <name type="scientific">Pseudoalteromonas phenolica</name>
    <dbReference type="NCBI Taxonomy" id="161398"/>
    <lineage>
        <taxon>Bacteria</taxon>
        <taxon>Pseudomonadati</taxon>
        <taxon>Pseudomonadota</taxon>
        <taxon>Gammaproteobacteria</taxon>
        <taxon>Alteromonadales</taxon>
        <taxon>Pseudoalteromonadaceae</taxon>
        <taxon>Pseudoalteromonas</taxon>
    </lineage>
</organism>
<sequence length="264" mass="31250">MPIFFAALLLLFISPLPSMAMEESKRIDNSEKVYVYVYHLKPPYIEQLELETGLYFELIELFNSFQDKYQFIPQFVPRKRLNREIANDTLDGMILGVHPVWFKDKDKIKFLWTKPLLNDRDEFISPVTKPFNYLGEVSLYNMNIGGVRGYHYFRVAPVLKKRKAKLTPTSSELQLLEMLIKKRLDVAVISRATLNYYFNLYPQWRDLVYFSKVPHEQYYRALLSPIKLESQFNIIESLFEQESFLAALEGLKAKYGFSREVFHK</sequence>
<accession>A0A0S2K7X4</accession>
<evidence type="ECO:0000313" key="2">
    <source>
        <dbReference type="EMBL" id="ALO44385.1"/>
    </source>
</evidence>
<reference evidence="3" key="1">
    <citation type="submission" date="2015-11" db="EMBL/GenBank/DDBJ databases">
        <authorList>
            <person name="Kim K.M."/>
        </authorList>
    </citation>
    <scope>NUCLEOTIDE SEQUENCE [LARGE SCALE GENOMIC DNA]</scope>
    <source>
        <strain evidence="3">KCTC 12086</strain>
    </source>
</reference>
<gene>
    <name evidence="2" type="ORF">PP2015_3917</name>
</gene>
<dbReference type="EMBL" id="CP013188">
    <property type="protein sequence ID" value="ALO44385.1"/>
    <property type="molecule type" value="Genomic_DNA"/>
</dbReference>
<feature type="signal peptide" evidence="1">
    <location>
        <begin position="1"/>
        <end position="20"/>
    </location>
</feature>
<protein>
    <submittedName>
        <fullName evidence="2">ABC transporter substrate-binding protein</fullName>
    </submittedName>
</protein>
<dbReference type="STRING" id="161398.PP2015_3917"/>
<evidence type="ECO:0000256" key="1">
    <source>
        <dbReference type="SAM" id="SignalP"/>
    </source>
</evidence>
<keyword evidence="3" id="KW-1185">Reference proteome</keyword>
<dbReference type="KEGG" id="pphe:PP2015_3917"/>
<dbReference type="SUPFAM" id="SSF53850">
    <property type="entry name" value="Periplasmic binding protein-like II"/>
    <property type="match status" value="1"/>
</dbReference>
<name>A0A0S2K7X4_9GAMM</name>